<evidence type="ECO:0000313" key="3">
    <source>
        <dbReference type="Proteomes" id="UP000789759"/>
    </source>
</evidence>
<evidence type="ECO:0000313" key="2">
    <source>
        <dbReference type="EMBL" id="CAG8813991.1"/>
    </source>
</evidence>
<sequence>EQEAFTEFQTEQQAPIMNEENITNVNTSKPKNRHTKKHLGSTLQVLKSSQK</sequence>
<feature type="non-terminal residue" evidence="2">
    <location>
        <position position="1"/>
    </location>
</feature>
<name>A0A9N9K757_9GLOM</name>
<proteinExistence type="predicted"/>
<protein>
    <submittedName>
        <fullName evidence="2">3132_t:CDS:1</fullName>
    </submittedName>
</protein>
<dbReference type="AlphaFoldDB" id="A0A9N9K757"/>
<dbReference type="OrthoDB" id="2456826at2759"/>
<accession>A0A9N9K757</accession>
<evidence type="ECO:0000256" key="1">
    <source>
        <dbReference type="SAM" id="MobiDB-lite"/>
    </source>
</evidence>
<organism evidence="2 3">
    <name type="scientific">Cetraspora pellucida</name>
    <dbReference type="NCBI Taxonomy" id="1433469"/>
    <lineage>
        <taxon>Eukaryota</taxon>
        <taxon>Fungi</taxon>
        <taxon>Fungi incertae sedis</taxon>
        <taxon>Mucoromycota</taxon>
        <taxon>Glomeromycotina</taxon>
        <taxon>Glomeromycetes</taxon>
        <taxon>Diversisporales</taxon>
        <taxon>Gigasporaceae</taxon>
        <taxon>Cetraspora</taxon>
    </lineage>
</organism>
<feature type="compositionally biased region" description="Polar residues" evidence="1">
    <location>
        <begin position="41"/>
        <end position="51"/>
    </location>
</feature>
<keyword evidence="3" id="KW-1185">Reference proteome</keyword>
<dbReference type="Proteomes" id="UP000789759">
    <property type="component" value="Unassembled WGS sequence"/>
</dbReference>
<feature type="region of interest" description="Disordered" evidence="1">
    <location>
        <begin position="22"/>
        <end position="51"/>
    </location>
</feature>
<reference evidence="2" key="1">
    <citation type="submission" date="2021-06" db="EMBL/GenBank/DDBJ databases">
        <authorList>
            <person name="Kallberg Y."/>
            <person name="Tangrot J."/>
            <person name="Rosling A."/>
        </authorList>
    </citation>
    <scope>NUCLEOTIDE SEQUENCE</scope>
    <source>
        <strain evidence="2">FL966</strain>
    </source>
</reference>
<feature type="compositionally biased region" description="Basic residues" evidence="1">
    <location>
        <begin position="30"/>
        <end position="39"/>
    </location>
</feature>
<dbReference type="EMBL" id="CAJVQA010041517">
    <property type="protein sequence ID" value="CAG8813991.1"/>
    <property type="molecule type" value="Genomic_DNA"/>
</dbReference>
<gene>
    <name evidence="2" type="ORF">CPELLU_LOCUS18980</name>
</gene>
<comment type="caution">
    <text evidence="2">The sequence shown here is derived from an EMBL/GenBank/DDBJ whole genome shotgun (WGS) entry which is preliminary data.</text>
</comment>